<dbReference type="STRING" id="1646377.BS640_05490"/>
<sequence>MNAELLKQQAQAKVALIRVVTSQDKDFLDIHQNIIIANHPELAMTTYCLPEQYDGIHDEQTLALAVPKLLALGLELQKSYDILLISCASDPAVKQLRQLLSIPVVGAGQSCCEQALTFSHSVGAIGIEPRAPAIFYEVLHDRLRTYRQPKGVNCTHDIHSEAGKAAIIEAVLACEKDGAKVVALACTGMATTDVAALVAPYTSIPVVNPVLAAGLAVRKLLNS</sequence>
<dbReference type="RefSeq" id="WP_017490223.1">
    <property type="nucleotide sequence ID" value="NZ_CAUQAZ010000001.1"/>
</dbReference>
<reference evidence="1 2" key="1">
    <citation type="journal article" date="2017" name="Int. J. Syst. Evol. Microbiol.">
        <title>Rouxiella badensis sp. nov. and Rouxiella silvae sp. nov. isolated from peat bog soil in Germany and emendation of the genus description.</title>
        <authorList>
            <person name="Le Fleche-Mateos A."/>
            <person name="Kugler J.H."/>
            <person name="Hansen S.H."/>
            <person name="Syldatk C."/>
            <person name="Hausmann R."/>
            <person name="Lomprez F."/>
            <person name="Vandenbogaert M."/>
            <person name="Manuguerra J.C."/>
            <person name="Grimont P.A."/>
        </authorList>
    </citation>
    <scope>NUCLEOTIDE SEQUENCE [LARGE SCALE GENOMIC DNA]</scope>
    <source>
        <strain evidence="1 2">DSM 100043</strain>
    </source>
</reference>
<dbReference type="Proteomes" id="UP000192536">
    <property type="component" value="Unassembled WGS sequence"/>
</dbReference>
<dbReference type="GO" id="GO:0047661">
    <property type="term" value="F:amino-acid racemase activity"/>
    <property type="evidence" value="ECO:0007669"/>
    <property type="project" value="InterPro"/>
</dbReference>
<proteinExistence type="predicted"/>
<comment type="caution">
    <text evidence="1">The sequence shown here is derived from an EMBL/GenBank/DDBJ whole genome shotgun (WGS) entry which is preliminary data.</text>
</comment>
<protein>
    <submittedName>
        <fullName evidence="1">Hydantoin racemase</fullName>
    </submittedName>
</protein>
<name>A0A1X0WIG2_9GAMM</name>
<dbReference type="InterPro" id="IPR015942">
    <property type="entry name" value="Asp/Glu/hydantoin_racemase"/>
</dbReference>
<organism evidence="1 2">
    <name type="scientific">Rouxiella badensis</name>
    <dbReference type="NCBI Taxonomy" id="1646377"/>
    <lineage>
        <taxon>Bacteria</taxon>
        <taxon>Pseudomonadati</taxon>
        <taxon>Pseudomonadota</taxon>
        <taxon>Gammaproteobacteria</taxon>
        <taxon>Enterobacterales</taxon>
        <taxon>Yersiniaceae</taxon>
        <taxon>Rouxiella</taxon>
    </lineage>
</organism>
<dbReference type="AlphaFoldDB" id="A0A1X0WIG2"/>
<evidence type="ECO:0000313" key="1">
    <source>
        <dbReference type="EMBL" id="ORJ26576.1"/>
    </source>
</evidence>
<evidence type="ECO:0000313" key="2">
    <source>
        <dbReference type="Proteomes" id="UP000192536"/>
    </source>
</evidence>
<dbReference type="Pfam" id="PF01177">
    <property type="entry name" value="Asp_Glu_race"/>
    <property type="match status" value="1"/>
</dbReference>
<gene>
    <name evidence="1" type="ORF">BS640_05490</name>
</gene>
<accession>A0A1X0WIG2</accession>
<keyword evidence="2" id="KW-1185">Reference proteome</keyword>
<dbReference type="InterPro" id="IPR001920">
    <property type="entry name" value="Asp/Glu_race"/>
</dbReference>
<dbReference type="Gene3D" id="3.40.50.1860">
    <property type="match status" value="2"/>
</dbReference>
<dbReference type="EMBL" id="MRWE01000006">
    <property type="protein sequence ID" value="ORJ26576.1"/>
    <property type="molecule type" value="Genomic_DNA"/>
</dbReference>